<dbReference type="Gene3D" id="2.60.40.1120">
    <property type="entry name" value="Carboxypeptidase-like, regulatory domain"/>
    <property type="match status" value="1"/>
</dbReference>
<dbReference type="SUPFAM" id="SSF49464">
    <property type="entry name" value="Carboxypeptidase regulatory domain-like"/>
    <property type="match status" value="1"/>
</dbReference>
<dbReference type="InterPro" id="IPR012910">
    <property type="entry name" value="Plug_dom"/>
</dbReference>
<dbReference type="InterPro" id="IPR023997">
    <property type="entry name" value="TonB-dep_OMP_SusC/RagA_CS"/>
</dbReference>
<dbReference type="PROSITE" id="PS52016">
    <property type="entry name" value="TONB_DEPENDENT_REC_3"/>
    <property type="match status" value="1"/>
</dbReference>
<dbReference type="InterPro" id="IPR000531">
    <property type="entry name" value="Beta-barrel_TonB"/>
</dbReference>
<keyword evidence="6 8" id="KW-0472">Membrane</keyword>
<keyword evidence="7 8" id="KW-0998">Cell outer membrane</keyword>
<dbReference type="GO" id="GO:0009279">
    <property type="term" value="C:cell outer membrane"/>
    <property type="evidence" value="ECO:0007669"/>
    <property type="project" value="UniProtKB-SubCell"/>
</dbReference>
<name>A0AAE6MLH6_9SPHI</name>
<evidence type="ECO:0000256" key="6">
    <source>
        <dbReference type="ARBA" id="ARBA00023136"/>
    </source>
</evidence>
<evidence type="ECO:0000313" key="15">
    <source>
        <dbReference type="Proteomes" id="UP000663940"/>
    </source>
</evidence>
<dbReference type="AlphaFoldDB" id="A0AAE6MLH6"/>
<dbReference type="SUPFAM" id="SSF56935">
    <property type="entry name" value="Porins"/>
    <property type="match status" value="1"/>
</dbReference>
<dbReference type="Pfam" id="PF13715">
    <property type="entry name" value="CarbopepD_reg_2"/>
    <property type="match status" value="1"/>
</dbReference>
<organism evidence="12 14">
    <name type="scientific">Mucilaginibacter rubeus</name>
    <dbReference type="NCBI Taxonomy" id="2027860"/>
    <lineage>
        <taxon>Bacteria</taxon>
        <taxon>Pseudomonadati</taxon>
        <taxon>Bacteroidota</taxon>
        <taxon>Sphingobacteriia</taxon>
        <taxon>Sphingobacteriales</taxon>
        <taxon>Sphingobacteriaceae</taxon>
        <taxon>Mucilaginibacter</taxon>
    </lineage>
</organism>
<dbReference type="InterPro" id="IPR023996">
    <property type="entry name" value="TonB-dep_OMP_SusC/RagA"/>
</dbReference>
<dbReference type="InterPro" id="IPR008969">
    <property type="entry name" value="CarboxyPept-like_regulatory"/>
</dbReference>
<evidence type="ECO:0000313" key="13">
    <source>
        <dbReference type="EMBL" id="QTE49626.1"/>
    </source>
</evidence>
<dbReference type="Gene3D" id="2.170.130.10">
    <property type="entry name" value="TonB-dependent receptor, plug domain"/>
    <property type="match status" value="1"/>
</dbReference>
<keyword evidence="4 8" id="KW-0812">Transmembrane</keyword>
<dbReference type="EMBL" id="CP043451">
    <property type="protein sequence ID" value="QEM07805.1"/>
    <property type="molecule type" value="Genomic_DNA"/>
</dbReference>
<keyword evidence="5 9" id="KW-0798">TonB box</keyword>
<reference evidence="12 14" key="1">
    <citation type="submission" date="2019-08" db="EMBL/GenBank/DDBJ databases">
        <title>Comparative genome analysis confer to the adaptation heavy metal polluted environment.</title>
        <authorList>
            <person name="Li Y."/>
        </authorList>
    </citation>
    <scope>NUCLEOTIDE SEQUENCE [LARGE SCALE GENOMIC DNA]</scope>
    <source>
        <strain evidence="12 14">P2</strain>
    </source>
</reference>
<dbReference type="InterPro" id="IPR039426">
    <property type="entry name" value="TonB-dep_rcpt-like"/>
</dbReference>
<evidence type="ECO:0000259" key="10">
    <source>
        <dbReference type="Pfam" id="PF00593"/>
    </source>
</evidence>
<keyword evidence="3 8" id="KW-1134">Transmembrane beta strand</keyword>
<evidence type="ECO:0000256" key="5">
    <source>
        <dbReference type="ARBA" id="ARBA00023077"/>
    </source>
</evidence>
<evidence type="ECO:0000256" key="7">
    <source>
        <dbReference type="ARBA" id="ARBA00023237"/>
    </source>
</evidence>
<protein>
    <submittedName>
        <fullName evidence="12">SusC/RagA family TonB-linked outer membrane protein</fullName>
    </submittedName>
</protein>
<accession>A0AAE6MLH6</accession>
<dbReference type="EMBL" id="CP071880">
    <property type="protein sequence ID" value="QTE49626.1"/>
    <property type="molecule type" value="Genomic_DNA"/>
</dbReference>
<dbReference type="NCBIfam" id="TIGR04057">
    <property type="entry name" value="SusC_RagA_signa"/>
    <property type="match status" value="1"/>
</dbReference>
<feature type="domain" description="TonB-dependent receptor-like beta-barrel" evidence="10">
    <location>
        <begin position="412"/>
        <end position="834"/>
    </location>
</feature>
<evidence type="ECO:0000256" key="1">
    <source>
        <dbReference type="ARBA" id="ARBA00004571"/>
    </source>
</evidence>
<dbReference type="Gene3D" id="2.40.170.20">
    <property type="entry name" value="TonB-dependent receptor, beta-barrel domain"/>
    <property type="match status" value="1"/>
</dbReference>
<proteinExistence type="inferred from homology"/>
<sequence length="1065" mass="118645">MKIIYTLLFVLILSTLKTIAQVTITGHVVDETNREPLLGVTVKLQNNKATALSDRDGSFIIRTAVIPDTIKFTSIGYKVFVLPIIKETHLQDLLIQLSPETMSLKEVMVSTGYQTLPKERATGSFTVINNQKLNEQVSTDILSKLESITSGLTFNRTTTQTPSISIRGLSTINGPTSPLIVVDNFPYEGDLTNINPNDVENITVLKDAAAASIWGTRAGNGVIVITTKKGHFNQPLQIDLNGSITLGNKPDLFYTKQISSSDYIDVEKMLFSNGYYDGKINDSSHPALSPVVDLLLAARNGTISSASANSQIDALRNIDVRNDFNKYLYRESVNQQYALSLKGGTINQSWLFSTGYDNNVNNLAAGYDRLNLHFQNSVNVLKKLQLNSSFYYTKSLATSGRPGYGDITSQGNSLYPYARLADNNGNPLAINTGYDQSYINTAGNGKLLDWNYYPIDDYKHIHNKTTIQDIIANFSANYQFLSFLNLNVQYQYERQSNNANNYQDAESYQARSIVNQFIQIDPSGAVTYLVPRGGLLDFSNQLIESNNIRAQFNLNKSWSKHEINAIAGSEIRSVNTNGNADRLYGYDGQNLTYGNVDLTNPYPSFIDGSLTYIPDMKSLTDTHNRFVSVFANGAYTYDGKYTFSISGRRDASNLFGVNTNNRWNPLGSAGLAWDISSESFYKISWLPYLKARLTYGVSGNVDLSRTAVTTIRYSSTSPYTQTPVAVYSNYANPDLQWERTAMLNLGVDFKIINERLSGSVEYYQKKGTNLYGSSLIDYTSGIGTTITKNAASMKGHGVDLVLNSVNTTGNLKWTTSFNLSFYNDKITSYYLDDDAANEFIGPGYFVSGLVGKPVYSILSFRSAGLDPQTGDPRGYINGVVSKDYNELYYNSKIGDLVYSGSALPTKFGSIGNTFNYKSAFVSVVITYKLGYYFRRASIDYSNLFVNGQGNSDYALRWQKPGDELRKKVPSMVYPDVPERDFFYNGSQDLVEKGDHVRLQYITAGYEFNRKRFPLLPVKSLQLYANLSNLGIIWAANKYHIDPDYYYSNNTLRPPLTISVGLRSSL</sequence>
<dbReference type="Proteomes" id="UP000250557">
    <property type="component" value="Chromosome"/>
</dbReference>
<evidence type="ECO:0000256" key="4">
    <source>
        <dbReference type="ARBA" id="ARBA00022692"/>
    </source>
</evidence>
<dbReference type="InterPro" id="IPR037066">
    <property type="entry name" value="Plug_dom_sf"/>
</dbReference>
<evidence type="ECO:0000259" key="11">
    <source>
        <dbReference type="Pfam" id="PF07715"/>
    </source>
</evidence>
<evidence type="ECO:0000256" key="2">
    <source>
        <dbReference type="ARBA" id="ARBA00022448"/>
    </source>
</evidence>
<keyword evidence="15" id="KW-1185">Reference proteome</keyword>
<dbReference type="RefSeq" id="WP_112653948.1">
    <property type="nucleotide sequence ID" value="NZ_CP043451.1"/>
</dbReference>
<feature type="domain" description="TonB-dependent receptor plug" evidence="11">
    <location>
        <begin position="118"/>
        <end position="222"/>
    </location>
</feature>
<reference evidence="13 15" key="2">
    <citation type="submission" date="2021-03" db="EMBL/GenBank/DDBJ databases">
        <title>Mucilaginibacter strains isolated from gold and copper mining confer multi heavy-metal resistance.</title>
        <authorList>
            <person name="Li Y."/>
        </authorList>
    </citation>
    <scope>NUCLEOTIDE SEQUENCE [LARGE SCALE GENOMIC DNA]</scope>
    <source>
        <strain evidence="13 15">P2-4</strain>
    </source>
</reference>
<comment type="similarity">
    <text evidence="8 9">Belongs to the TonB-dependent receptor family.</text>
</comment>
<dbReference type="InterPro" id="IPR036942">
    <property type="entry name" value="Beta-barrel_TonB_sf"/>
</dbReference>
<evidence type="ECO:0000256" key="3">
    <source>
        <dbReference type="ARBA" id="ARBA00022452"/>
    </source>
</evidence>
<dbReference type="Pfam" id="PF07715">
    <property type="entry name" value="Plug"/>
    <property type="match status" value="1"/>
</dbReference>
<dbReference type="NCBIfam" id="TIGR04056">
    <property type="entry name" value="OMP_RagA_SusC"/>
    <property type="match status" value="1"/>
</dbReference>
<evidence type="ECO:0000256" key="9">
    <source>
        <dbReference type="RuleBase" id="RU003357"/>
    </source>
</evidence>
<evidence type="ECO:0000313" key="12">
    <source>
        <dbReference type="EMBL" id="QEM07805.1"/>
    </source>
</evidence>
<gene>
    <name evidence="12" type="ORF">DIU31_031490</name>
    <name evidence="13" type="ORF">J3L21_29530</name>
</gene>
<dbReference type="Proteomes" id="UP000663940">
    <property type="component" value="Chromosome"/>
</dbReference>
<keyword evidence="2 8" id="KW-0813">Transport</keyword>
<evidence type="ECO:0000313" key="14">
    <source>
        <dbReference type="Proteomes" id="UP000250557"/>
    </source>
</evidence>
<evidence type="ECO:0000256" key="8">
    <source>
        <dbReference type="PROSITE-ProRule" id="PRU01360"/>
    </source>
</evidence>
<dbReference type="Pfam" id="PF00593">
    <property type="entry name" value="TonB_dep_Rec_b-barrel"/>
    <property type="match status" value="1"/>
</dbReference>
<comment type="subcellular location">
    <subcellularLocation>
        <location evidence="1 8">Cell outer membrane</location>
        <topology evidence="1 8">Multi-pass membrane protein</topology>
    </subcellularLocation>
</comment>